<sequence length="133" mass="15104">MAIRYRITKRTNTIASVKKEQFIMQAVNTGTIDVRRIGEEISTESSLSESDVVGVIYALGKKMQQHLEEGKIVDLGEVGKFKIGFQSKAADTMKELTPKNNIKKFHLNFQPSIIMKRRLKKAITVYKEGSRSR</sequence>
<dbReference type="InterPro" id="IPR010992">
    <property type="entry name" value="IHF-like_DNA-bd_dom_sf"/>
</dbReference>
<dbReference type="InterPro" id="IPR041607">
    <property type="entry name" value="HU-HIG"/>
</dbReference>
<keyword evidence="1 3" id="KW-0238">DNA-binding</keyword>
<dbReference type="EMBL" id="FZNT01000001">
    <property type="protein sequence ID" value="SNR34709.1"/>
    <property type="molecule type" value="Genomic_DNA"/>
</dbReference>
<organism evidence="3 4">
    <name type="scientific">Lutibacter agarilyticus</name>
    <dbReference type="NCBI Taxonomy" id="1109740"/>
    <lineage>
        <taxon>Bacteria</taxon>
        <taxon>Pseudomonadati</taxon>
        <taxon>Bacteroidota</taxon>
        <taxon>Flavobacteriia</taxon>
        <taxon>Flavobacteriales</taxon>
        <taxon>Flavobacteriaceae</taxon>
        <taxon>Lutibacter</taxon>
    </lineage>
</organism>
<evidence type="ECO:0000259" key="2">
    <source>
        <dbReference type="Pfam" id="PF18291"/>
    </source>
</evidence>
<dbReference type="NCBIfam" id="TIGR01201">
    <property type="entry name" value="HU_rel"/>
    <property type="match status" value="1"/>
</dbReference>
<dbReference type="InterPro" id="IPR005902">
    <property type="entry name" value="HU_DNA-bd_put"/>
</dbReference>
<protein>
    <submittedName>
        <fullName evidence="3">DNA-binding protein, histone-like, putative</fullName>
    </submittedName>
</protein>
<feature type="domain" description="HU" evidence="2">
    <location>
        <begin position="1"/>
        <end position="125"/>
    </location>
</feature>
<gene>
    <name evidence="3" type="ORF">SAMN06265371_101558</name>
</gene>
<evidence type="ECO:0000256" key="1">
    <source>
        <dbReference type="ARBA" id="ARBA00023125"/>
    </source>
</evidence>
<dbReference type="SUPFAM" id="SSF47729">
    <property type="entry name" value="IHF-like DNA-binding proteins"/>
    <property type="match status" value="1"/>
</dbReference>
<dbReference type="RefSeq" id="WP_089380192.1">
    <property type="nucleotide sequence ID" value="NZ_FZNT01000001.1"/>
</dbReference>
<dbReference type="GO" id="GO:0003677">
    <property type="term" value="F:DNA binding"/>
    <property type="evidence" value="ECO:0007669"/>
    <property type="project" value="UniProtKB-KW"/>
</dbReference>
<dbReference type="AlphaFoldDB" id="A0A238VMJ4"/>
<accession>A0A238VMJ4</accession>
<reference evidence="3 4" key="1">
    <citation type="submission" date="2017-06" db="EMBL/GenBank/DDBJ databases">
        <authorList>
            <person name="Kim H.J."/>
            <person name="Triplett B.A."/>
        </authorList>
    </citation>
    <scope>NUCLEOTIDE SEQUENCE [LARGE SCALE GENOMIC DNA]</scope>
    <source>
        <strain evidence="3 4">DSM 29150</strain>
    </source>
</reference>
<evidence type="ECO:0000313" key="4">
    <source>
        <dbReference type="Proteomes" id="UP000198384"/>
    </source>
</evidence>
<name>A0A238VMJ4_9FLAO</name>
<dbReference type="Pfam" id="PF18291">
    <property type="entry name" value="HU-HIG"/>
    <property type="match status" value="1"/>
</dbReference>
<keyword evidence="4" id="KW-1185">Reference proteome</keyword>
<evidence type="ECO:0000313" key="3">
    <source>
        <dbReference type="EMBL" id="SNR34709.1"/>
    </source>
</evidence>
<dbReference type="OrthoDB" id="9809801at2"/>
<proteinExistence type="predicted"/>
<dbReference type="Proteomes" id="UP000198384">
    <property type="component" value="Unassembled WGS sequence"/>
</dbReference>